<evidence type="ECO:0000313" key="2">
    <source>
        <dbReference type="EMBL" id="RCI00038.1"/>
    </source>
</evidence>
<dbReference type="AlphaFoldDB" id="A0A367KCX9"/>
<keyword evidence="3" id="KW-1185">Reference proteome</keyword>
<reference evidence="2 3" key="1">
    <citation type="journal article" date="2018" name="G3 (Bethesda)">
        <title>Phylogenetic and Phylogenomic Definition of Rhizopus Species.</title>
        <authorList>
            <person name="Gryganskyi A.P."/>
            <person name="Golan J."/>
            <person name="Dolatabadi S."/>
            <person name="Mondo S."/>
            <person name="Robb S."/>
            <person name="Idnurm A."/>
            <person name="Muszewska A."/>
            <person name="Steczkiewicz K."/>
            <person name="Masonjones S."/>
            <person name="Liao H.L."/>
            <person name="Gajdeczka M.T."/>
            <person name="Anike F."/>
            <person name="Vuek A."/>
            <person name="Anishchenko I.M."/>
            <person name="Voigt K."/>
            <person name="de Hoog G.S."/>
            <person name="Smith M.E."/>
            <person name="Heitman J."/>
            <person name="Vilgalys R."/>
            <person name="Stajich J.E."/>
        </authorList>
    </citation>
    <scope>NUCLEOTIDE SEQUENCE [LARGE SCALE GENOMIC DNA]</scope>
    <source>
        <strain evidence="2 3">CBS 357.93</strain>
    </source>
</reference>
<feature type="region of interest" description="Disordered" evidence="1">
    <location>
        <begin position="76"/>
        <end position="95"/>
    </location>
</feature>
<comment type="caution">
    <text evidence="2">The sequence shown here is derived from an EMBL/GenBank/DDBJ whole genome shotgun (WGS) entry which is preliminary data.</text>
</comment>
<organism evidence="2 3">
    <name type="scientific">Rhizopus azygosporus</name>
    <name type="common">Rhizopus microsporus var. azygosporus</name>
    <dbReference type="NCBI Taxonomy" id="86630"/>
    <lineage>
        <taxon>Eukaryota</taxon>
        <taxon>Fungi</taxon>
        <taxon>Fungi incertae sedis</taxon>
        <taxon>Mucoromycota</taxon>
        <taxon>Mucoromycotina</taxon>
        <taxon>Mucoromycetes</taxon>
        <taxon>Mucorales</taxon>
        <taxon>Mucorineae</taxon>
        <taxon>Rhizopodaceae</taxon>
        <taxon>Rhizopus</taxon>
    </lineage>
</organism>
<accession>A0A367KCX9</accession>
<sequence length="158" mass="17887">MVIPKNHPQKPLKSKKKMLLDYISNEEAVDGLESAMACRPTEHCCPPSPTVATNVAATILRLLQLMDILSMKKCRDEKEYKSPHPRSKKINATDELQSCPLATESSSTPKLLTLQSRKDKRYVKIKTMSVKYYFVTGQSENGGPWKVTWCHPKSRNLP</sequence>
<protein>
    <submittedName>
        <fullName evidence="2">Uncharacterized protein</fullName>
    </submittedName>
</protein>
<dbReference type="EMBL" id="PJQL01000084">
    <property type="protein sequence ID" value="RCI00038.1"/>
    <property type="molecule type" value="Genomic_DNA"/>
</dbReference>
<evidence type="ECO:0000256" key="1">
    <source>
        <dbReference type="SAM" id="MobiDB-lite"/>
    </source>
</evidence>
<name>A0A367KCX9_RHIAZ</name>
<evidence type="ECO:0000313" key="3">
    <source>
        <dbReference type="Proteomes" id="UP000252139"/>
    </source>
</evidence>
<dbReference type="Proteomes" id="UP000252139">
    <property type="component" value="Unassembled WGS sequence"/>
</dbReference>
<proteinExistence type="predicted"/>
<gene>
    <name evidence="2" type="ORF">CU097_010195</name>
</gene>